<dbReference type="PANTHER" id="PTHR30212">
    <property type="entry name" value="PROTEIN YIIM"/>
    <property type="match status" value="1"/>
</dbReference>
<dbReference type="Gene3D" id="2.40.33.20">
    <property type="entry name" value="PK beta-barrel domain-like"/>
    <property type="match status" value="1"/>
</dbReference>
<evidence type="ECO:0000313" key="3">
    <source>
        <dbReference type="Proteomes" id="UP001597158"/>
    </source>
</evidence>
<dbReference type="PANTHER" id="PTHR30212:SF2">
    <property type="entry name" value="PROTEIN YIIM"/>
    <property type="match status" value="1"/>
</dbReference>
<reference evidence="3" key="1">
    <citation type="journal article" date="2019" name="Int. J. Syst. Evol. Microbiol.">
        <title>The Global Catalogue of Microorganisms (GCM) 10K type strain sequencing project: providing services to taxonomists for standard genome sequencing and annotation.</title>
        <authorList>
            <consortium name="The Broad Institute Genomics Platform"/>
            <consortium name="The Broad Institute Genome Sequencing Center for Infectious Disease"/>
            <person name="Wu L."/>
            <person name="Ma J."/>
        </authorList>
    </citation>
    <scope>NUCLEOTIDE SEQUENCE [LARGE SCALE GENOMIC DNA]</scope>
    <source>
        <strain evidence="3">CCUG 48884</strain>
    </source>
</reference>
<organism evidence="2 3">
    <name type="scientific">Thauera mechernichensis</name>
    <dbReference type="NCBI Taxonomy" id="82788"/>
    <lineage>
        <taxon>Bacteria</taxon>
        <taxon>Pseudomonadati</taxon>
        <taxon>Pseudomonadota</taxon>
        <taxon>Betaproteobacteria</taxon>
        <taxon>Rhodocyclales</taxon>
        <taxon>Zoogloeaceae</taxon>
        <taxon>Thauera</taxon>
    </lineage>
</organism>
<proteinExistence type="predicted"/>
<sequence>MKTTIDQLFIGRVRPLLPECEPTGIYKTAVDRPLRLGATGLEGDEQADLRHHGGPWKALHHYPAEHYAVLAQEWPQAADLLAAGVLGENVSTHGLTEHDLCIGDILRMGSARVQVSQPRAPCWKIDRRIKVDGASRFVEAAGVTGWYYAVLTPGELAPGDTIELEERPSPALTLADYWDAVLAHRPDPQVLRRIAAAPGLAPDKAERCRERADWLERNGASR</sequence>
<comment type="caution">
    <text evidence="2">The sequence shown here is derived from an EMBL/GenBank/DDBJ whole genome shotgun (WGS) entry which is preliminary data.</text>
</comment>
<dbReference type="SUPFAM" id="SSF50800">
    <property type="entry name" value="PK beta-barrel domain-like"/>
    <property type="match status" value="1"/>
</dbReference>
<protein>
    <submittedName>
        <fullName evidence="2">MOSC domain-containing protein</fullName>
    </submittedName>
</protein>
<dbReference type="InterPro" id="IPR052353">
    <property type="entry name" value="Benzoxazolinone_Detox_Enz"/>
</dbReference>
<dbReference type="Pfam" id="PF03473">
    <property type="entry name" value="MOSC"/>
    <property type="match status" value="1"/>
</dbReference>
<gene>
    <name evidence="2" type="ORF">ACFQ4M_13720</name>
</gene>
<dbReference type="EMBL" id="JBHTMC010000026">
    <property type="protein sequence ID" value="MFD1264635.1"/>
    <property type="molecule type" value="Genomic_DNA"/>
</dbReference>
<accession>A0ABW3WHB4</accession>
<evidence type="ECO:0000313" key="2">
    <source>
        <dbReference type="EMBL" id="MFD1264635.1"/>
    </source>
</evidence>
<dbReference type="RefSeq" id="WP_277832248.1">
    <property type="nucleotide sequence ID" value="NZ_JARQZE010000004.1"/>
</dbReference>
<feature type="domain" description="MOSC" evidence="1">
    <location>
        <begin position="28"/>
        <end position="165"/>
    </location>
</feature>
<dbReference type="InterPro" id="IPR011037">
    <property type="entry name" value="Pyrv_Knase-like_insert_dom_sf"/>
</dbReference>
<dbReference type="InterPro" id="IPR005302">
    <property type="entry name" value="MoCF_Sase_C"/>
</dbReference>
<dbReference type="PROSITE" id="PS51340">
    <property type="entry name" value="MOSC"/>
    <property type="match status" value="1"/>
</dbReference>
<name>A0ABW3WHB4_9RHOO</name>
<dbReference type="Proteomes" id="UP001597158">
    <property type="component" value="Unassembled WGS sequence"/>
</dbReference>
<evidence type="ECO:0000259" key="1">
    <source>
        <dbReference type="PROSITE" id="PS51340"/>
    </source>
</evidence>
<keyword evidence="3" id="KW-1185">Reference proteome</keyword>